<dbReference type="Pfam" id="PF00008">
    <property type="entry name" value="EGF"/>
    <property type="match status" value="1"/>
</dbReference>
<sequence>DNCTSSTGTALCGVHGICIPSPRGRFPYSCICDEGWKPGVDTPACVDVDECTASHPRCSSDPPVQCVNFPGGFVCGHCPQGYTGNGFVCRDIDECLNGNNGGCSPYSVCYNTLGGRRCGPCAAGYTGDGVTCVPAPSPCQRSPCHYLARCFDDPRISSTYVQCVCPPGYQGSGFGNHGCVPTSTPSGGGGGQVQPTTNWCANQPCLNGGSCTQTPYSYTCICQPGYTGRNCEVDVDECSSSPCQNGGTCTQGVNSFTCQCRATHTGDRCQTE</sequence>
<dbReference type="InterPro" id="IPR009030">
    <property type="entry name" value="Growth_fac_rcpt_cys_sf"/>
</dbReference>
<evidence type="ECO:0000256" key="4">
    <source>
        <dbReference type="ARBA" id="ARBA00023157"/>
    </source>
</evidence>
<feature type="domain" description="EGF-like" evidence="7">
    <location>
        <begin position="234"/>
        <end position="270"/>
    </location>
</feature>
<dbReference type="SMART" id="SM00179">
    <property type="entry name" value="EGF_CA"/>
    <property type="match status" value="4"/>
</dbReference>
<evidence type="ECO:0000256" key="6">
    <source>
        <dbReference type="PROSITE-ProRule" id="PRU00076"/>
    </source>
</evidence>
<dbReference type="Pfam" id="PF12661">
    <property type="entry name" value="hEGF"/>
    <property type="match status" value="1"/>
</dbReference>
<dbReference type="Gene3D" id="2.10.25.10">
    <property type="entry name" value="Laminin"/>
    <property type="match status" value="6"/>
</dbReference>
<evidence type="ECO:0000256" key="1">
    <source>
        <dbReference type="ARBA" id="ARBA00022536"/>
    </source>
</evidence>
<accession>A0AAW0XDU0</accession>
<protein>
    <recommendedName>
        <fullName evidence="7">EGF-like domain-containing protein</fullName>
    </recommendedName>
</protein>
<dbReference type="EMBL" id="JARKIK010000042">
    <property type="protein sequence ID" value="KAK8737436.1"/>
    <property type="molecule type" value="Genomic_DNA"/>
</dbReference>
<dbReference type="PANTHER" id="PTHR47761">
    <property type="entry name" value="C-TYPE LECTIN-RELATED"/>
    <property type="match status" value="1"/>
</dbReference>
<feature type="disulfide bond" evidence="6">
    <location>
        <begin position="260"/>
        <end position="269"/>
    </location>
</feature>
<dbReference type="AlphaFoldDB" id="A0AAW0XDU0"/>
<keyword evidence="3" id="KW-0677">Repeat</keyword>
<dbReference type="InterPro" id="IPR001881">
    <property type="entry name" value="EGF-like_Ca-bd_dom"/>
</dbReference>
<dbReference type="SUPFAM" id="SSF57196">
    <property type="entry name" value="EGF/Laminin"/>
    <property type="match status" value="2"/>
</dbReference>
<dbReference type="SMART" id="SM00181">
    <property type="entry name" value="EGF"/>
    <property type="match status" value="6"/>
</dbReference>
<evidence type="ECO:0000313" key="9">
    <source>
        <dbReference type="Proteomes" id="UP001445076"/>
    </source>
</evidence>
<dbReference type="InterPro" id="IPR053119">
    <property type="entry name" value="Cubilin_domain"/>
</dbReference>
<comment type="caution">
    <text evidence="8">The sequence shown here is derived from an EMBL/GenBank/DDBJ whole genome shotgun (WGS) entry which is preliminary data.</text>
</comment>
<feature type="domain" description="EGF-like" evidence="7">
    <location>
        <begin position="196"/>
        <end position="232"/>
    </location>
</feature>
<dbReference type="CDD" id="cd00054">
    <property type="entry name" value="EGF_CA"/>
    <property type="match status" value="2"/>
</dbReference>
<keyword evidence="2" id="KW-0732">Signal</keyword>
<dbReference type="InterPro" id="IPR049883">
    <property type="entry name" value="NOTCH1_EGF-like"/>
</dbReference>
<dbReference type="GO" id="GO:0005509">
    <property type="term" value="F:calcium ion binding"/>
    <property type="evidence" value="ECO:0007669"/>
    <property type="project" value="InterPro"/>
</dbReference>
<proteinExistence type="predicted"/>
<evidence type="ECO:0000256" key="3">
    <source>
        <dbReference type="ARBA" id="ARBA00022737"/>
    </source>
</evidence>
<feature type="disulfide bond" evidence="6">
    <location>
        <begin position="222"/>
        <end position="231"/>
    </location>
</feature>
<comment type="caution">
    <text evidence="6">Lacks conserved residue(s) required for the propagation of feature annotation.</text>
</comment>
<dbReference type="InterPro" id="IPR013032">
    <property type="entry name" value="EGF-like_CS"/>
</dbReference>
<keyword evidence="9" id="KW-1185">Reference proteome</keyword>
<name>A0AAW0XDU0_CHEQU</name>
<keyword evidence="1 6" id="KW-0245">EGF-like domain</keyword>
<evidence type="ECO:0000313" key="8">
    <source>
        <dbReference type="EMBL" id="KAK8737436.1"/>
    </source>
</evidence>
<feature type="non-terminal residue" evidence="8">
    <location>
        <position position="1"/>
    </location>
</feature>
<feature type="non-terminal residue" evidence="8">
    <location>
        <position position="272"/>
    </location>
</feature>
<keyword evidence="5" id="KW-0325">Glycoprotein</keyword>
<dbReference type="FunFam" id="2.10.25.10:FF:000525">
    <property type="entry name" value="Fat-like cadherin-related tumor suppressor homolog"/>
    <property type="match status" value="1"/>
</dbReference>
<dbReference type="PANTHER" id="PTHR47761:SF1">
    <property type="entry name" value="C-TYPE LECTIN-RELATED"/>
    <property type="match status" value="1"/>
</dbReference>
<dbReference type="FunFam" id="2.10.25.10:FF:000429">
    <property type="entry name" value="Cubilin"/>
    <property type="match status" value="1"/>
</dbReference>
<dbReference type="PROSITE" id="PS01187">
    <property type="entry name" value="EGF_CA"/>
    <property type="match status" value="1"/>
</dbReference>
<evidence type="ECO:0000259" key="7">
    <source>
        <dbReference type="PROSITE" id="PS50026"/>
    </source>
</evidence>
<dbReference type="InterPro" id="IPR018097">
    <property type="entry name" value="EGF_Ca-bd_CS"/>
</dbReference>
<evidence type="ECO:0000256" key="2">
    <source>
        <dbReference type="ARBA" id="ARBA00022729"/>
    </source>
</evidence>
<dbReference type="PROSITE" id="PS01186">
    <property type="entry name" value="EGF_2"/>
    <property type="match status" value="1"/>
</dbReference>
<evidence type="ECO:0000256" key="5">
    <source>
        <dbReference type="ARBA" id="ARBA00023180"/>
    </source>
</evidence>
<dbReference type="PRINTS" id="PR00010">
    <property type="entry name" value="EGFBLOOD"/>
</dbReference>
<dbReference type="PROSITE" id="PS50026">
    <property type="entry name" value="EGF_3"/>
    <property type="match status" value="3"/>
</dbReference>
<dbReference type="InterPro" id="IPR000742">
    <property type="entry name" value="EGF"/>
</dbReference>
<dbReference type="Pfam" id="PF07645">
    <property type="entry name" value="EGF_CA"/>
    <property type="match status" value="2"/>
</dbReference>
<dbReference type="FunFam" id="2.10.25.10:FF:000122">
    <property type="entry name" value="Protein crumbs homolog 2"/>
    <property type="match status" value="1"/>
</dbReference>
<dbReference type="Proteomes" id="UP001445076">
    <property type="component" value="Unassembled WGS sequence"/>
</dbReference>
<feature type="domain" description="EGF-like" evidence="7">
    <location>
        <begin position="135"/>
        <end position="175"/>
    </location>
</feature>
<reference evidence="8 9" key="1">
    <citation type="journal article" date="2024" name="BMC Genomics">
        <title>Genome assembly of redclaw crayfish (Cherax quadricarinatus) provides insights into its immune adaptation and hypoxia tolerance.</title>
        <authorList>
            <person name="Liu Z."/>
            <person name="Zheng J."/>
            <person name="Li H."/>
            <person name="Fang K."/>
            <person name="Wang S."/>
            <person name="He J."/>
            <person name="Zhou D."/>
            <person name="Weng S."/>
            <person name="Chi M."/>
            <person name="Gu Z."/>
            <person name="He J."/>
            <person name="Li F."/>
            <person name="Wang M."/>
        </authorList>
    </citation>
    <scope>NUCLEOTIDE SEQUENCE [LARGE SCALE GENOMIC DNA]</scope>
    <source>
        <strain evidence="8">ZL_2023a</strain>
    </source>
</reference>
<organism evidence="8 9">
    <name type="scientific">Cherax quadricarinatus</name>
    <name type="common">Australian red claw crayfish</name>
    <dbReference type="NCBI Taxonomy" id="27406"/>
    <lineage>
        <taxon>Eukaryota</taxon>
        <taxon>Metazoa</taxon>
        <taxon>Ecdysozoa</taxon>
        <taxon>Arthropoda</taxon>
        <taxon>Crustacea</taxon>
        <taxon>Multicrustacea</taxon>
        <taxon>Malacostraca</taxon>
        <taxon>Eumalacostraca</taxon>
        <taxon>Eucarida</taxon>
        <taxon>Decapoda</taxon>
        <taxon>Pleocyemata</taxon>
        <taxon>Astacidea</taxon>
        <taxon>Parastacoidea</taxon>
        <taxon>Parastacidae</taxon>
        <taxon>Cherax</taxon>
    </lineage>
</organism>
<keyword evidence="4 6" id="KW-1015">Disulfide bond</keyword>
<dbReference type="SUPFAM" id="SSF57184">
    <property type="entry name" value="Growth factor receptor domain"/>
    <property type="match status" value="1"/>
</dbReference>
<gene>
    <name evidence="8" type="ORF">OTU49_004483</name>
</gene>
<dbReference type="PROSITE" id="PS00022">
    <property type="entry name" value="EGF_1"/>
    <property type="match status" value="2"/>
</dbReference>